<evidence type="ECO:0000313" key="2">
    <source>
        <dbReference type="EMBL" id="BDG74072.1"/>
    </source>
</evidence>
<gene>
    <name evidence="2" type="ORF">Rmf_40010</name>
</gene>
<dbReference type="Proteomes" id="UP000831327">
    <property type="component" value="Chromosome"/>
</dbReference>
<organism evidence="2 3">
    <name type="scientific">Roseomonas fluvialis</name>
    <dbReference type="NCBI Taxonomy" id="1750527"/>
    <lineage>
        <taxon>Bacteria</taxon>
        <taxon>Pseudomonadati</taxon>
        <taxon>Pseudomonadota</taxon>
        <taxon>Alphaproteobacteria</taxon>
        <taxon>Acetobacterales</taxon>
        <taxon>Roseomonadaceae</taxon>
        <taxon>Roseomonas</taxon>
    </lineage>
</organism>
<evidence type="ECO:0008006" key="4">
    <source>
        <dbReference type="Google" id="ProtNLM"/>
    </source>
</evidence>
<name>A0ABM7Y826_9PROT</name>
<feature type="compositionally biased region" description="Polar residues" evidence="1">
    <location>
        <begin position="57"/>
        <end position="72"/>
    </location>
</feature>
<proteinExistence type="predicted"/>
<feature type="region of interest" description="Disordered" evidence="1">
    <location>
        <begin position="34"/>
        <end position="72"/>
    </location>
</feature>
<dbReference type="RefSeq" id="WP_244408273.1">
    <property type="nucleotide sequence ID" value="NZ_AP025637.1"/>
</dbReference>
<accession>A0ABM7Y826</accession>
<reference evidence="2 3" key="1">
    <citation type="journal article" date="2016" name="Microbes Environ.">
        <title>Phylogenetically diverse aerobic anoxygenic phototrophic bacteria isolated from epilithic biofilms in Tama river, Japan.</title>
        <authorList>
            <person name="Hirose S."/>
            <person name="Matsuura K."/>
            <person name="Haruta S."/>
        </authorList>
    </citation>
    <scope>NUCLEOTIDE SEQUENCE [LARGE SCALE GENOMIC DNA]</scope>
    <source>
        <strain evidence="2 3">S08</strain>
    </source>
</reference>
<evidence type="ECO:0000313" key="3">
    <source>
        <dbReference type="Proteomes" id="UP000831327"/>
    </source>
</evidence>
<protein>
    <recommendedName>
        <fullName evidence="4">Transposase</fullName>
    </recommendedName>
</protein>
<sequence>MALDIEKHFTTQFEAELFEAFQNKGGVMRPRLRRKTASNSSEVKFPKIGRAPEAMPQSATARSRSWKSCATA</sequence>
<keyword evidence="3" id="KW-1185">Reference proteome</keyword>
<dbReference type="EMBL" id="AP025637">
    <property type="protein sequence ID" value="BDG74072.1"/>
    <property type="molecule type" value="Genomic_DNA"/>
</dbReference>
<evidence type="ECO:0000256" key="1">
    <source>
        <dbReference type="SAM" id="MobiDB-lite"/>
    </source>
</evidence>